<gene>
    <name evidence="1" type="ORF">PRLR5076_18580</name>
</gene>
<protein>
    <submittedName>
        <fullName evidence="1">Uncharacterized protein</fullName>
    </submittedName>
</protein>
<reference evidence="1" key="1">
    <citation type="journal article" date="2022" name="Int. J. Syst. Evol. Microbiol.">
        <title>Prevotella lacticifex sp. nov., isolated from the rumen of cows.</title>
        <authorList>
            <person name="Shinkai T."/>
            <person name="Ikeyama N."/>
            <person name="Kumagai M."/>
            <person name="Ohmori H."/>
            <person name="Sakamoto M."/>
            <person name="Ohkuma M."/>
            <person name="Mitsumori M."/>
        </authorList>
    </citation>
    <scope>NUCLEOTIDE SEQUENCE</scope>
    <source>
        <strain evidence="1">R5076</strain>
    </source>
</reference>
<evidence type="ECO:0000313" key="1">
    <source>
        <dbReference type="EMBL" id="GJG59007.1"/>
    </source>
</evidence>
<dbReference type="EMBL" id="BPUB01000002">
    <property type="protein sequence ID" value="GJG59007.1"/>
    <property type="molecule type" value="Genomic_DNA"/>
</dbReference>
<comment type="caution">
    <text evidence="1">The sequence shown here is derived from an EMBL/GenBank/DDBJ whole genome shotgun (WGS) entry which is preliminary data.</text>
</comment>
<dbReference type="RefSeq" id="WP_223928980.1">
    <property type="nucleotide sequence ID" value="NZ_BPTU01000001.1"/>
</dbReference>
<name>A0A9R1CAB5_9BACT</name>
<evidence type="ECO:0000313" key="2">
    <source>
        <dbReference type="Proteomes" id="UP000825483"/>
    </source>
</evidence>
<keyword evidence="2" id="KW-1185">Reference proteome</keyword>
<dbReference type="AlphaFoldDB" id="A0A9R1CAB5"/>
<organism evidence="1 2">
    <name type="scientific">Prevotella lacticifex</name>
    <dbReference type="NCBI Taxonomy" id="2854755"/>
    <lineage>
        <taxon>Bacteria</taxon>
        <taxon>Pseudomonadati</taxon>
        <taxon>Bacteroidota</taxon>
        <taxon>Bacteroidia</taxon>
        <taxon>Bacteroidales</taxon>
        <taxon>Prevotellaceae</taxon>
        <taxon>Prevotella</taxon>
    </lineage>
</organism>
<accession>A0A9R1CAB5</accession>
<dbReference type="GeneID" id="72466950"/>
<sequence length="102" mass="11708">MLSTKEYDAIKEGRYRELKEAFDKLLAVYEGVPSVKGFDKAIRDTKKRIKALEVGSAFAKDDEEVKQAEIAMARRCGELQVYTEIRSMVKKRIKEVCETETV</sequence>
<dbReference type="Proteomes" id="UP000825483">
    <property type="component" value="Unassembled WGS sequence"/>
</dbReference>
<proteinExistence type="predicted"/>